<evidence type="ECO:0000313" key="2">
    <source>
        <dbReference type="Proteomes" id="UP000514424"/>
    </source>
</evidence>
<proteinExistence type="predicted"/>
<accession>A0A7D7K0C3</accession>
<reference evidence="2" key="1">
    <citation type="submission" date="2020-05" db="EMBL/GenBank/DDBJ databases">
        <title>Genomics and ecology of novel Flavobacterium phages from the Baltic Sea.</title>
        <authorList>
            <person name="Hoetzinger M."/>
            <person name="Nilsson E."/>
            <person name="Holmfeldt K."/>
        </authorList>
    </citation>
    <scope>NUCLEOTIDE SEQUENCE [LARGE SCALE GENOMIC DNA]</scope>
</reference>
<dbReference type="EMBL" id="MT497071">
    <property type="protein sequence ID" value="QMP85230.1"/>
    <property type="molecule type" value="Genomic_DNA"/>
</dbReference>
<organism evidence="1 2">
    <name type="scientific">Flavobacterium phage vB_FspP_elemoF_6-3D</name>
    <dbReference type="NCBI Taxonomy" id="2743826"/>
    <lineage>
        <taxon>Viruses</taxon>
        <taxon>Duplodnaviria</taxon>
        <taxon>Heunggongvirae</taxon>
        <taxon>Uroviricota</taxon>
        <taxon>Caudoviricetes</taxon>
        <taxon>Elemovirus</taxon>
        <taxon>Elemovirus elemoF</taxon>
    </lineage>
</organism>
<gene>
    <name evidence="1" type="ORF">elemo63D_phanotate67</name>
</gene>
<name>A0A7D7K0C3_9CAUD</name>
<dbReference type="Proteomes" id="UP000514424">
    <property type="component" value="Segment"/>
</dbReference>
<sequence length="66" mass="7740">MIVLHPNLEQYNALNGYKNKTSELLFVKDGSDRWIVGLEVLDDPNFSEIHDQLEELERIEYTPYAD</sequence>
<keyword evidence="2" id="KW-1185">Reference proteome</keyword>
<protein>
    <submittedName>
        <fullName evidence="1">Uncharacterized protein</fullName>
    </submittedName>
</protein>
<evidence type="ECO:0000313" key="1">
    <source>
        <dbReference type="EMBL" id="QMP85230.1"/>
    </source>
</evidence>